<dbReference type="EMBL" id="JBJKTR010000016">
    <property type="protein sequence ID" value="KAL3339284.1"/>
    <property type="molecule type" value="Genomic_DNA"/>
</dbReference>
<name>A0ABD2S515_9SOLN</name>
<dbReference type="EMBL" id="JBJKTR010000016">
    <property type="protein sequence ID" value="KAL3339288.1"/>
    <property type="molecule type" value="Genomic_DNA"/>
</dbReference>
<evidence type="ECO:0000313" key="2">
    <source>
        <dbReference type="Proteomes" id="UP001627284"/>
    </source>
</evidence>
<dbReference type="Proteomes" id="UP001627284">
    <property type="component" value="Unassembled WGS sequence"/>
</dbReference>
<dbReference type="AlphaFoldDB" id="A0ABD2S515"/>
<dbReference type="EMBL" id="JBJKTR010000016">
    <property type="protein sequence ID" value="KAL3339287.1"/>
    <property type="molecule type" value="Genomic_DNA"/>
</dbReference>
<sequence>MRIRSAYTNFDNIVLGYHSNQPYAYQHNRSRGKLEWNLDSISPQALTRGLHQQSRIFYHRRSIGCVQHTFLLTDKRLERFRKKDQFWRCARSTFETELKANLAHMALLGFCCCWTK</sequence>
<proteinExistence type="predicted"/>
<gene>
    <name evidence="1" type="ORF">AABB24_028089</name>
</gene>
<reference evidence="1 2" key="1">
    <citation type="submission" date="2024-05" db="EMBL/GenBank/DDBJ databases">
        <title>De novo assembly of an allotetraploid wild potato.</title>
        <authorList>
            <person name="Hosaka A.J."/>
        </authorList>
    </citation>
    <scope>NUCLEOTIDE SEQUENCE [LARGE SCALE GENOMIC DNA]</scope>
    <source>
        <tissue evidence="1">Young leaves</tissue>
    </source>
</reference>
<dbReference type="EMBL" id="JBJKTR010000016">
    <property type="protein sequence ID" value="KAL3339286.1"/>
    <property type="molecule type" value="Genomic_DNA"/>
</dbReference>
<dbReference type="EMBL" id="JBJKTR010000016">
    <property type="protein sequence ID" value="KAL3339285.1"/>
    <property type="molecule type" value="Genomic_DNA"/>
</dbReference>
<accession>A0ABD2S515</accession>
<comment type="caution">
    <text evidence="1">The sequence shown here is derived from an EMBL/GenBank/DDBJ whole genome shotgun (WGS) entry which is preliminary data.</text>
</comment>
<organism evidence="1 2">
    <name type="scientific">Solanum stoloniferum</name>
    <dbReference type="NCBI Taxonomy" id="62892"/>
    <lineage>
        <taxon>Eukaryota</taxon>
        <taxon>Viridiplantae</taxon>
        <taxon>Streptophyta</taxon>
        <taxon>Embryophyta</taxon>
        <taxon>Tracheophyta</taxon>
        <taxon>Spermatophyta</taxon>
        <taxon>Magnoliopsida</taxon>
        <taxon>eudicotyledons</taxon>
        <taxon>Gunneridae</taxon>
        <taxon>Pentapetalae</taxon>
        <taxon>asterids</taxon>
        <taxon>lamiids</taxon>
        <taxon>Solanales</taxon>
        <taxon>Solanaceae</taxon>
        <taxon>Solanoideae</taxon>
        <taxon>Solaneae</taxon>
        <taxon>Solanum</taxon>
    </lineage>
</organism>
<keyword evidence="2" id="KW-1185">Reference proteome</keyword>
<protein>
    <submittedName>
        <fullName evidence="1">Uncharacterized protein</fullName>
    </submittedName>
</protein>
<evidence type="ECO:0000313" key="1">
    <source>
        <dbReference type="EMBL" id="KAL3339288.1"/>
    </source>
</evidence>